<dbReference type="EMBL" id="JAPIUX010000022">
    <property type="protein sequence ID" value="MCX2562097.1"/>
    <property type="molecule type" value="Genomic_DNA"/>
</dbReference>
<accession>A0ABT3Q9Z8</accession>
<comment type="caution">
    <text evidence="2">The sequence shown here is derived from an EMBL/GenBank/DDBJ whole genome shotgun (WGS) entry which is preliminary data.</text>
</comment>
<reference evidence="2 3" key="1">
    <citation type="submission" date="2022-11" db="EMBL/GenBank/DDBJ databases">
        <title>Genome sequencing of Acetobacter type strain.</title>
        <authorList>
            <person name="Heo J."/>
            <person name="Lee D."/>
            <person name="Han B.-H."/>
            <person name="Hong S.-B."/>
            <person name="Kwon S.-W."/>
        </authorList>
    </citation>
    <scope>NUCLEOTIDE SEQUENCE [LARGE SCALE GENOMIC DNA]</scope>
    <source>
        <strain evidence="2 3">KACC 21251</strain>
    </source>
</reference>
<dbReference type="Pfam" id="PF13403">
    <property type="entry name" value="Hint_2"/>
    <property type="match status" value="1"/>
</dbReference>
<dbReference type="RefSeq" id="WP_166123386.1">
    <property type="nucleotide sequence ID" value="NZ_JAPIUX010000022.1"/>
</dbReference>
<dbReference type="InterPro" id="IPR028992">
    <property type="entry name" value="Hedgehog/Intein_dom"/>
</dbReference>
<keyword evidence="3" id="KW-1185">Reference proteome</keyword>
<dbReference type="Gene3D" id="2.170.16.10">
    <property type="entry name" value="Hedgehog/Intein (Hint) domain"/>
    <property type="match status" value="1"/>
</dbReference>
<proteinExistence type="predicted"/>
<feature type="domain" description="Hedgehog/Intein (Hint)" evidence="1">
    <location>
        <begin position="290"/>
        <end position="429"/>
    </location>
</feature>
<name>A0ABT3Q9Z8_9PROT</name>
<evidence type="ECO:0000313" key="2">
    <source>
        <dbReference type="EMBL" id="MCX2562097.1"/>
    </source>
</evidence>
<dbReference type="InterPro" id="IPR036844">
    <property type="entry name" value="Hint_dom_sf"/>
</dbReference>
<sequence length="641" mass="68082">MASSYTSTYVWTGAGDGTNWNNPANWTYYDQNGNPAPYPLTWVNGQQVAVPPGDSANWASVAFPSSTTVNMDGKTWSGVNSLTVSSSATVTLENGSVQTNGLTVNSSATLALNGITLTVPSSATVDGTLEIENGATVTLNGSVAGSVVFGDTPNNTHNTLVLSNSSLSVGSVQNFTPGDSIVVDQTSYPHVRWIEQGTSNTWALVPVDSTNWTQKAILTSISFAPKRDASGAIITQNGAPVYYSPLDLSPAPTAQGTITGNQGDSAYTGSTYIQDAGFVYNSATSTGTVTCFLAGSMIRTTKGDVPVEDVRVGDLVITLTNGTPEALPVIWAGYQTMSVQPGLPDDEAGYPVRIRAGAIADGVPYKDMLITPEHCLYLEGRFVPVRMLVNGDSIFYDRSLTEYTYYHVETVRHAVIVADGMLTESYLDTGNRRSFAQKEKTIILGGIRRSWAHDAAAPLCADRAEVEPLFQALAHRARLEGSEGITTVSESPALQLTHEANLHLETECGKTIQKIRDVNGLVSFMLPAGVERVRLVSRAARPCDVTGPFVDDRRTLGVLVGDVTLLEGNLAPRSIMPDAGDTSLPGWHAAENNGARWTNGFALLPVPTTLPHAITMVTLNILAAGPYLTDTAAAHQNRAHG</sequence>
<evidence type="ECO:0000259" key="1">
    <source>
        <dbReference type="Pfam" id="PF13403"/>
    </source>
</evidence>
<dbReference type="SUPFAM" id="SSF51294">
    <property type="entry name" value="Hedgehog/intein (Hint) domain"/>
    <property type="match status" value="1"/>
</dbReference>
<organism evidence="2 3">
    <name type="scientific">Acetobacter farinalis</name>
    <dbReference type="NCBI Taxonomy" id="1260984"/>
    <lineage>
        <taxon>Bacteria</taxon>
        <taxon>Pseudomonadati</taxon>
        <taxon>Pseudomonadota</taxon>
        <taxon>Alphaproteobacteria</taxon>
        <taxon>Acetobacterales</taxon>
        <taxon>Acetobacteraceae</taxon>
        <taxon>Acetobacter</taxon>
    </lineage>
</organism>
<protein>
    <submittedName>
        <fullName evidence="2">Hint domain-containing protein</fullName>
    </submittedName>
</protein>
<dbReference type="Proteomes" id="UP001526446">
    <property type="component" value="Unassembled WGS sequence"/>
</dbReference>
<gene>
    <name evidence="2" type="ORF">OQ252_11925</name>
</gene>
<evidence type="ECO:0000313" key="3">
    <source>
        <dbReference type="Proteomes" id="UP001526446"/>
    </source>
</evidence>